<evidence type="ECO:0000313" key="2">
    <source>
        <dbReference type="EMBL" id="CAE8674765.1"/>
    </source>
</evidence>
<gene>
    <name evidence="2" type="ORF">PGLA2088_LOCUS19097</name>
</gene>
<feature type="region of interest" description="Disordered" evidence="1">
    <location>
        <begin position="1"/>
        <end position="27"/>
    </location>
</feature>
<proteinExistence type="predicted"/>
<dbReference type="EMBL" id="CAJNNW010024903">
    <property type="protein sequence ID" value="CAE8674765.1"/>
    <property type="molecule type" value="Genomic_DNA"/>
</dbReference>
<accession>A0A813JBL2</accession>
<sequence length="106" mass="11793">AKPASRPPGLHLPQIVPPAPPPGLFQYDARLEDKPRLRALLPPPSFDPSVPVSWLRDGQEEVHPQPPLPSLLLSQRRCGQPAYPYDMKMPSKEPQRGLLSLQHVSL</sequence>
<dbReference type="Proteomes" id="UP000626109">
    <property type="component" value="Unassembled WGS sequence"/>
</dbReference>
<feature type="region of interest" description="Disordered" evidence="1">
    <location>
        <begin position="82"/>
        <end position="106"/>
    </location>
</feature>
<feature type="non-terminal residue" evidence="2">
    <location>
        <position position="106"/>
    </location>
</feature>
<comment type="caution">
    <text evidence="2">The sequence shown here is derived from an EMBL/GenBank/DDBJ whole genome shotgun (WGS) entry which is preliminary data.</text>
</comment>
<evidence type="ECO:0000256" key="1">
    <source>
        <dbReference type="SAM" id="MobiDB-lite"/>
    </source>
</evidence>
<dbReference type="AlphaFoldDB" id="A0A813JBL2"/>
<name>A0A813JBL2_POLGL</name>
<evidence type="ECO:0000313" key="3">
    <source>
        <dbReference type="Proteomes" id="UP000626109"/>
    </source>
</evidence>
<feature type="non-terminal residue" evidence="2">
    <location>
        <position position="1"/>
    </location>
</feature>
<protein>
    <submittedName>
        <fullName evidence="2">Uncharacterized protein</fullName>
    </submittedName>
</protein>
<organism evidence="2 3">
    <name type="scientific">Polarella glacialis</name>
    <name type="common">Dinoflagellate</name>
    <dbReference type="NCBI Taxonomy" id="89957"/>
    <lineage>
        <taxon>Eukaryota</taxon>
        <taxon>Sar</taxon>
        <taxon>Alveolata</taxon>
        <taxon>Dinophyceae</taxon>
        <taxon>Suessiales</taxon>
        <taxon>Suessiaceae</taxon>
        <taxon>Polarella</taxon>
    </lineage>
</organism>
<reference evidence="2" key="1">
    <citation type="submission" date="2021-02" db="EMBL/GenBank/DDBJ databases">
        <authorList>
            <person name="Dougan E. K."/>
            <person name="Rhodes N."/>
            <person name="Thang M."/>
            <person name="Chan C."/>
        </authorList>
    </citation>
    <scope>NUCLEOTIDE SEQUENCE</scope>
</reference>